<sequence length="156" mass="17596">MNLTLTQFKPFIKITIGFIVILIVAFIGFVLFSNQEDNQTSKQNTAEKDVVQPTETKKLPQEVNFKDELSNIKEVLPYLGKDYSIEYIESINIINVKITASSAEEFKEIKKDAENFIKAQGVGDICALNIFWIPQVPQEVRKTINAKTLITTGCPP</sequence>
<keyword evidence="1" id="KW-0812">Transmembrane</keyword>
<comment type="caution">
    <text evidence="2">The sequence shown here is derived from an EMBL/GenBank/DDBJ whole genome shotgun (WGS) entry which is preliminary data.</text>
</comment>
<proteinExistence type="predicted"/>
<evidence type="ECO:0000313" key="3">
    <source>
        <dbReference type="Proteomes" id="UP000034493"/>
    </source>
</evidence>
<protein>
    <submittedName>
        <fullName evidence="2">Uncharacterized protein</fullName>
    </submittedName>
</protein>
<dbReference type="Proteomes" id="UP000034493">
    <property type="component" value="Unassembled WGS sequence"/>
</dbReference>
<reference evidence="2 3" key="1">
    <citation type="journal article" date="2015" name="Nature">
        <title>rRNA introns, odd ribosomes, and small enigmatic genomes across a large radiation of phyla.</title>
        <authorList>
            <person name="Brown C.T."/>
            <person name="Hug L.A."/>
            <person name="Thomas B.C."/>
            <person name="Sharon I."/>
            <person name="Castelle C.J."/>
            <person name="Singh A."/>
            <person name="Wilkins M.J."/>
            <person name="Williams K.H."/>
            <person name="Banfield J.F."/>
        </authorList>
    </citation>
    <scope>NUCLEOTIDE SEQUENCE [LARGE SCALE GENOMIC DNA]</scope>
</reference>
<evidence type="ECO:0000256" key="1">
    <source>
        <dbReference type="SAM" id="Phobius"/>
    </source>
</evidence>
<evidence type="ECO:0000313" key="2">
    <source>
        <dbReference type="EMBL" id="KKS03742.1"/>
    </source>
</evidence>
<name>A0A0G0VVS1_9BACT</name>
<dbReference type="AlphaFoldDB" id="A0A0G0VVS1"/>
<keyword evidence="1" id="KW-1133">Transmembrane helix</keyword>
<dbReference type="EMBL" id="LCBC01000016">
    <property type="protein sequence ID" value="KKS03742.1"/>
    <property type="molecule type" value="Genomic_DNA"/>
</dbReference>
<organism evidence="2 3">
    <name type="scientific">Candidatus Curtissbacteria bacterium GW2011_GWA2_41_24</name>
    <dbReference type="NCBI Taxonomy" id="1618411"/>
    <lineage>
        <taxon>Bacteria</taxon>
        <taxon>Candidatus Curtissiibacteriota</taxon>
    </lineage>
</organism>
<feature type="transmembrane region" description="Helical" evidence="1">
    <location>
        <begin position="12"/>
        <end position="32"/>
    </location>
</feature>
<accession>A0A0G0VVS1</accession>
<keyword evidence="1" id="KW-0472">Membrane</keyword>
<gene>
    <name evidence="2" type="ORF">UU56_C0016G0006</name>
</gene>